<name>A0A0G3IBQ0_9BURK</name>
<dbReference type="Gene3D" id="1.10.1220.10">
    <property type="entry name" value="Met repressor-like"/>
    <property type="match status" value="1"/>
</dbReference>
<dbReference type="GO" id="GO:0003677">
    <property type="term" value="F:DNA binding"/>
    <property type="evidence" value="ECO:0007669"/>
    <property type="project" value="UniProtKB-KW"/>
</dbReference>
<proteinExistence type="predicted"/>
<dbReference type="OrthoDB" id="8776989at2"/>
<gene>
    <name evidence="2" type="ORF">MB84_28175</name>
</gene>
<dbReference type="GO" id="GO:0006355">
    <property type="term" value="P:regulation of DNA-templated transcription"/>
    <property type="evidence" value="ECO:0007669"/>
    <property type="project" value="InterPro"/>
</dbReference>
<evidence type="ECO:0000313" key="3">
    <source>
        <dbReference type="Proteomes" id="UP000035050"/>
    </source>
</evidence>
<dbReference type="PATRIC" id="fig|573737.6.peg.5537"/>
<organism evidence="2 3">
    <name type="scientific">Pandoraea oxalativorans</name>
    <dbReference type="NCBI Taxonomy" id="573737"/>
    <lineage>
        <taxon>Bacteria</taxon>
        <taxon>Pseudomonadati</taxon>
        <taxon>Pseudomonadota</taxon>
        <taxon>Betaproteobacteria</taxon>
        <taxon>Burkholderiales</taxon>
        <taxon>Burkholderiaceae</taxon>
        <taxon>Pandoraea</taxon>
    </lineage>
</organism>
<evidence type="ECO:0000313" key="2">
    <source>
        <dbReference type="EMBL" id="AKK24702.1"/>
    </source>
</evidence>
<dbReference type="KEGG" id="pox:MB84_28175"/>
<reference evidence="2" key="1">
    <citation type="submission" date="2016-06" db="EMBL/GenBank/DDBJ databases">
        <title>Pandoraea oxalativorans DSM 23570 Genome Sequencing.</title>
        <authorList>
            <person name="Ee R."/>
            <person name="Lim Y.-L."/>
            <person name="Yong D."/>
            <person name="Yin W.-F."/>
            <person name="Chan K.-G."/>
        </authorList>
    </citation>
    <scope>NUCLEOTIDE SEQUENCE</scope>
    <source>
        <strain evidence="2">DSM 23570</strain>
        <plasmid evidence="2">pPO70-1</plasmid>
    </source>
</reference>
<dbReference type="InterPro" id="IPR010985">
    <property type="entry name" value="Ribbon_hlx_hlx"/>
</dbReference>
<keyword evidence="3" id="KW-1185">Reference proteome</keyword>
<feature type="domain" description="Arc-like DNA binding" evidence="1">
    <location>
        <begin position="9"/>
        <end position="44"/>
    </location>
</feature>
<dbReference type="InterPro" id="IPR013321">
    <property type="entry name" value="Arc_rbn_hlx_hlx"/>
</dbReference>
<sequence length="91" mass="10189">MEDTHRSQYRLPWALYEALKAAAEKNRRPLNAELVARLETTFPQLSVGASAETHQLYDTVSKMTLAEVMTPAELTALAERMVQIVSGRGTR</sequence>
<dbReference type="Pfam" id="PF03869">
    <property type="entry name" value="Arc"/>
    <property type="match status" value="1"/>
</dbReference>
<evidence type="ECO:0000259" key="1">
    <source>
        <dbReference type="Pfam" id="PF03869"/>
    </source>
</evidence>
<dbReference type="InterPro" id="IPR005569">
    <property type="entry name" value="Arc_DNA-bd_dom"/>
</dbReference>
<dbReference type="Proteomes" id="UP000035050">
    <property type="component" value="Plasmid pPO70-1"/>
</dbReference>
<geneLocation type="plasmid" evidence="2 3">
    <name>pPO70-1</name>
</geneLocation>
<protein>
    <submittedName>
        <fullName evidence="2">DNA-binding protein</fullName>
    </submittedName>
</protein>
<dbReference type="SUPFAM" id="SSF47598">
    <property type="entry name" value="Ribbon-helix-helix"/>
    <property type="match status" value="1"/>
</dbReference>
<dbReference type="RefSeq" id="WP_052654094.1">
    <property type="nucleotide sequence ID" value="NZ_CP011518.2"/>
</dbReference>
<keyword evidence="2" id="KW-0238">DNA-binding</keyword>
<dbReference type="AlphaFoldDB" id="A0A0G3IBQ0"/>
<dbReference type="EMBL" id="CP011518">
    <property type="protein sequence ID" value="AKK24702.1"/>
    <property type="molecule type" value="Genomic_DNA"/>
</dbReference>
<keyword evidence="2" id="KW-0614">Plasmid</keyword>
<accession>A0A0G3IBQ0</accession>